<dbReference type="InterPro" id="IPR032672">
    <property type="entry name" value="TmcA/NAT10/Kre33"/>
</dbReference>
<keyword evidence="4 9" id="KW-0819">tRNA processing</keyword>
<feature type="domain" description="TcmA/NAT10 helicase" evidence="11">
    <location>
        <begin position="281"/>
        <end position="505"/>
    </location>
</feature>
<dbReference type="Pfam" id="PF08351">
    <property type="entry name" value="TmcA_N"/>
    <property type="match status" value="1"/>
</dbReference>
<dbReference type="Proteomes" id="UP000789759">
    <property type="component" value="Unassembled WGS sequence"/>
</dbReference>
<dbReference type="OrthoDB" id="10067491at2759"/>
<comment type="function">
    <text evidence="9">RNA cytidine acetyltransferase with specificity toward both 18S rRNA and tRNAs. Catalyzes the formation of N(4)-acetylcytidine (ac4C) in 18S rRNA. Required for early nucleolar cleavages of precursor rRNA at sites A0, A1 and A2 during 18S rRNA synthesis. Catalyzes the formation of ac4C in serine and leucine tRNAs. Requires the tRNA-binding adapter protein TAN1 for full tRNA acetyltransferase activity but not for 18S rRNA acetylation.</text>
</comment>
<evidence type="ECO:0000256" key="4">
    <source>
        <dbReference type="ARBA" id="ARBA00022694"/>
    </source>
</evidence>
<evidence type="ECO:0000256" key="9">
    <source>
        <dbReference type="HAMAP-Rule" id="MF_03211"/>
    </source>
</evidence>
<keyword evidence="3 9" id="KW-0808">Transferase</keyword>
<gene>
    <name evidence="9" type="primary">NAT10</name>
    <name evidence="15" type="ORF">CPELLU_LOCUS738</name>
</gene>
<name>A0A9N8VV77_9GLOM</name>
<dbReference type="GO" id="GO:0051391">
    <property type="term" value="P:tRNA acetylation"/>
    <property type="evidence" value="ECO:0007669"/>
    <property type="project" value="UniProtKB-UniRule"/>
</dbReference>
<sequence>MVKKVVDSRIPTLIKNGVQNKHRSLFVIVGDKGKDQVVNLHWILSQAQVTARPSVLWCYKKELGFTSHRKKREAKIRKEIKRGIREANEEDPFELFVAVTNIRYTYYKETHNILGNTYGMCILQDFEALTPNLLARTIETVEGGGIVVILLKTMKSLKQLFTLTMDVHSRYRTEAHGDVIGRFNERFILSLGSCENCLVVDDELNVLPISAGKNVKPLQLKPSEESMSDEQIELKEFKASLADTQPVGLLVATAKTLDQGKAILTFIEAISEKKLRSTVTLTAARGRGKSAALGIAIASAVAFGYSNIFVTSPSPENLKTLFEFIFKGFDALEYEEHLDYDIIQSTNPDFNKAIVRVNVFKQHRQTIQYIQPQDAHALGQAELLIIDEAAAIPLPLVKNLIGPYLIFMASTINGYEGTGRSLSLKLIQQLREQSKGFVGQENSVEPDDGMMVINRNGKNKKNAFTSFNGALTGGRVLREIKLEEPIRYGSNDPVEQWLNKLLCLDAAIISRNIQGCPHPQQCELYWVNRDTLFSVHPVSELFLQRMMALYVASHYKNSPNDLQLMSDAPAHHLFVLLPPIKGDNSLPDPLCVVQVCLEGDISKQAVLNSLKRGRRASGDLIPWLISQQFQDDDFASLSGARIVRIATHPDYMKMGYGSRCLELLSAFYQGEFSTLKENEDYAEETMVRADDSELENADLHKDDIKIRDPHKMPPLLLKLSEKRPVLLHYLGVSYGLTPLLYKFWKRSGFIPLYMRQTPNDLTGEHTCVMLKALKSDGLVTTCNPEWLAAFSKDFHKRFLNLLSYQFRDFPSVLSLSIMETADAGYKNVNNNKQKFTKDILDSQFSVYDLKRLESYSNNMLDYHVIMDLIPTIAYIYFRKQFGIDVVLSGVQSSILLGMGLQRKSIDDLEKELTLPSAQILALFMKIIRKFSAYFRSLEISEIQKEIPHETTVVKKKAVTTSIDSTEKNIKNIVNPQIDNDAAWDPVSKTLNEDLDEAGDDAMKQIREKQRELIDSLDLSKYAIGGSAEDWEAAESQIKALTLGKKSNLTVVSVKNQNSTKKRKLTETAANILIVVAVLIVESNYTKGLRDKVDIVELLKSFGLKAIHRGGKGDGGVDVESLDVIRELRGVVCLEGVVGIVVGNEFSPDAINEANKSESFPIILTTKTRLPLTLLNLTLDIIHKTPIKLSRYNNFILIINFVIFVLTFFSPYI</sequence>
<dbReference type="GO" id="GO:0005730">
    <property type="term" value="C:nucleolus"/>
    <property type="evidence" value="ECO:0007669"/>
    <property type="project" value="UniProtKB-SubCell"/>
</dbReference>
<proteinExistence type="inferred from homology"/>
<feature type="domain" description="N-acetyltransferase" evidence="13">
    <location>
        <begin position="545"/>
        <end position="774"/>
    </location>
</feature>
<keyword evidence="10" id="KW-0472">Membrane</keyword>
<dbReference type="InterPro" id="IPR033688">
    <property type="entry name" value="NAT10"/>
</dbReference>
<accession>A0A9N8VV77</accession>
<keyword evidence="10" id="KW-0812">Transmembrane</keyword>
<keyword evidence="2 9" id="KW-0698">rRNA processing</keyword>
<evidence type="ECO:0000256" key="10">
    <source>
        <dbReference type="SAM" id="Phobius"/>
    </source>
</evidence>
<feature type="binding site" evidence="9">
    <location>
        <begin position="645"/>
        <end position="647"/>
    </location>
    <ligand>
        <name>acetyl-CoA</name>
        <dbReference type="ChEBI" id="CHEBI:57288"/>
    </ligand>
</feature>
<evidence type="ECO:0000259" key="14">
    <source>
        <dbReference type="Pfam" id="PF13725"/>
    </source>
</evidence>
<protein>
    <recommendedName>
        <fullName evidence="9">RNA cytidine acetyltransferase</fullName>
        <ecNumber evidence="9">2.3.1.-</ecNumber>
    </recommendedName>
    <alternativeName>
        <fullName evidence="9">18S rRNA cytosine acetyltransferase</fullName>
    </alternativeName>
</protein>
<evidence type="ECO:0000256" key="3">
    <source>
        <dbReference type="ARBA" id="ARBA00022679"/>
    </source>
</evidence>
<dbReference type="Pfam" id="PF13718">
    <property type="entry name" value="GNAT_acetyltr_2"/>
    <property type="match status" value="1"/>
</dbReference>
<dbReference type="InterPro" id="IPR013562">
    <property type="entry name" value="TmcA/NAT10_N"/>
</dbReference>
<dbReference type="Pfam" id="PF05127">
    <property type="entry name" value="NAT10_TcmA_helicase"/>
    <property type="match status" value="1"/>
</dbReference>
<keyword evidence="16" id="KW-1185">Reference proteome</keyword>
<keyword evidence="10" id="KW-1133">Transmembrane helix</keyword>
<dbReference type="InterPro" id="IPR027992">
    <property type="entry name" value="tRNA_bind_dom"/>
</dbReference>
<dbReference type="Gene3D" id="3.40.630.30">
    <property type="match status" value="1"/>
</dbReference>
<comment type="subcellular location">
    <subcellularLocation>
        <location evidence="1 9">Nucleus</location>
        <location evidence="1 9">Nucleolus</location>
    </subcellularLocation>
</comment>
<keyword evidence="7 9" id="KW-0539">Nucleus</keyword>
<evidence type="ECO:0000256" key="7">
    <source>
        <dbReference type="ARBA" id="ARBA00023242"/>
    </source>
</evidence>
<organism evidence="15 16">
    <name type="scientific">Cetraspora pellucida</name>
    <dbReference type="NCBI Taxonomy" id="1433469"/>
    <lineage>
        <taxon>Eukaryota</taxon>
        <taxon>Fungi</taxon>
        <taxon>Fungi incertae sedis</taxon>
        <taxon>Mucoromycota</taxon>
        <taxon>Glomeromycotina</taxon>
        <taxon>Glomeromycetes</taxon>
        <taxon>Diversisporales</taxon>
        <taxon>Gigasporaceae</taxon>
        <taxon>Cetraspora</taxon>
    </lineage>
</organism>
<comment type="caution">
    <text evidence="15">The sequence shown here is derived from an EMBL/GenBank/DDBJ whole genome shotgun (WGS) entry which is preliminary data.</text>
</comment>
<dbReference type="GO" id="GO:0000049">
    <property type="term" value="F:tRNA binding"/>
    <property type="evidence" value="ECO:0007669"/>
    <property type="project" value="TreeGrafter"/>
</dbReference>
<comment type="similarity">
    <text evidence="9">Belongs to the RNA cytidine acetyltransferase family. NAT10 subfamily.</text>
</comment>
<evidence type="ECO:0000256" key="6">
    <source>
        <dbReference type="ARBA" id="ARBA00022840"/>
    </source>
</evidence>
<evidence type="ECO:0000256" key="1">
    <source>
        <dbReference type="ARBA" id="ARBA00004604"/>
    </source>
</evidence>
<dbReference type="FunFam" id="3.40.50.11040:FF:000002">
    <property type="entry name" value="RNA cytidine acetyltransferase"/>
    <property type="match status" value="1"/>
</dbReference>
<dbReference type="GO" id="GO:1904812">
    <property type="term" value="P:rRNA acetylation involved in maturation of SSU-rRNA"/>
    <property type="evidence" value="ECO:0007669"/>
    <property type="project" value="InterPro"/>
</dbReference>
<keyword evidence="5 9" id="KW-0547">Nucleotide-binding</keyword>
<keyword evidence="6 9" id="KW-0067">ATP-binding</keyword>
<evidence type="ECO:0000313" key="16">
    <source>
        <dbReference type="Proteomes" id="UP000789759"/>
    </source>
</evidence>
<dbReference type="InterPro" id="IPR000182">
    <property type="entry name" value="GNAT_dom"/>
</dbReference>
<dbReference type="EMBL" id="CAJVQA010000233">
    <property type="protein sequence ID" value="CAG8463602.1"/>
    <property type="molecule type" value="Genomic_DNA"/>
</dbReference>
<keyword evidence="8 9" id="KW-0012">Acyltransferase</keyword>
<dbReference type="InterPro" id="IPR007807">
    <property type="entry name" value="TcmA/NAT10_helicase"/>
</dbReference>
<dbReference type="Gene3D" id="3.40.50.11040">
    <property type="match status" value="1"/>
</dbReference>
<evidence type="ECO:0000259" key="12">
    <source>
        <dbReference type="Pfam" id="PF08351"/>
    </source>
</evidence>
<evidence type="ECO:0000259" key="11">
    <source>
        <dbReference type="Pfam" id="PF05127"/>
    </source>
</evidence>
<dbReference type="PANTHER" id="PTHR10925:SF5">
    <property type="entry name" value="RNA CYTIDINE ACETYLTRANSFERASE"/>
    <property type="match status" value="1"/>
</dbReference>
<reference evidence="15" key="1">
    <citation type="submission" date="2021-06" db="EMBL/GenBank/DDBJ databases">
        <authorList>
            <person name="Kallberg Y."/>
            <person name="Tangrot J."/>
            <person name="Rosling A."/>
        </authorList>
    </citation>
    <scope>NUCLEOTIDE SEQUENCE</scope>
    <source>
        <strain evidence="15">FL966</strain>
    </source>
</reference>
<comment type="catalytic activity">
    <reaction evidence="9">
        <text>a cytidine in 18S rRNA + acetyl-CoA + ATP + H2O = an N(4)-acetylcytidine in 18S rRNA + ADP + phosphate + CoA + H(+)</text>
        <dbReference type="Rhea" id="RHEA:51424"/>
        <dbReference type="Rhea" id="RHEA-COMP:13575"/>
        <dbReference type="Rhea" id="RHEA-COMP:13576"/>
        <dbReference type="ChEBI" id="CHEBI:15377"/>
        <dbReference type="ChEBI" id="CHEBI:15378"/>
        <dbReference type="ChEBI" id="CHEBI:30616"/>
        <dbReference type="ChEBI" id="CHEBI:43474"/>
        <dbReference type="ChEBI" id="CHEBI:57287"/>
        <dbReference type="ChEBI" id="CHEBI:57288"/>
        <dbReference type="ChEBI" id="CHEBI:74900"/>
        <dbReference type="ChEBI" id="CHEBI:82748"/>
        <dbReference type="ChEBI" id="CHEBI:456216"/>
    </reaction>
</comment>
<evidence type="ECO:0000259" key="13">
    <source>
        <dbReference type="Pfam" id="PF13718"/>
    </source>
</evidence>
<feature type="binding site" evidence="9">
    <location>
        <position position="487"/>
    </location>
    <ligand>
        <name>ATP</name>
        <dbReference type="ChEBI" id="CHEBI:30616"/>
    </ligand>
</feature>
<dbReference type="GO" id="GO:0030686">
    <property type="term" value="C:90S preribosome"/>
    <property type="evidence" value="ECO:0007669"/>
    <property type="project" value="TreeGrafter"/>
</dbReference>
<dbReference type="HAMAP" id="MF_03211">
    <property type="entry name" value="RNA_acetyltr_Nat10"/>
    <property type="match status" value="1"/>
</dbReference>
<evidence type="ECO:0000256" key="2">
    <source>
        <dbReference type="ARBA" id="ARBA00022552"/>
    </source>
</evidence>
<feature type="transmembrane region" description="Helical" evidence="10">
    <location>
        <begin position="1191"/>
        <end position="1211"/>
    </location>
</feature>
<feature type="domain" description="Possible tRNA binding" evidence="14">
    <location>
        <begin position="786"/>
        <end position="1034"/>
    </location>
</feature>
<feature type="binding site" evidence="9">
    <location>
        <position position="746"/>
    </location>
    <ligand>
        <name>acetyl-CoA</name>
        <dbReference type="ChEBI" id="CHEBI:57288"/>
    </ligand>
</feature>
<dbReference type="Gene3D" id="3.40.50.300">
    <property type="entry name" value="P-loop containing nucleotide triphosphate hydrolases"/>
    <property type="match status" value="1"/>
</dbReference>
<dbReference type="EC" id="2.3.1.-" evidence="9"/>
<feature type="binding site" evidence="9">
    <location>
        <begin position="652"/>
        <end position="658"/>
    </location>
    <ligand>
        <name>acetyl-CoA</name>
        <dbReference type="ChEBI" id="CHEBI:57288"/>
    </ligand>
</feature>
<dbReference type="InterPro" id="IPR027417">
    <property type="entry name" value="P-loop_NTPase"/>
</dbReference>
<dbReference type="GO" id="GO:1990883">
    <property type="term" value="F:18S rRNA cytidine N-acetyltransferase activity"/>
    <property type="evidence" value="ECO:0007669"/>
    <property type="project" value="TreeGrafter"/>
</dbReference>
<comment type="catalytic activity">
    <reaction evidence="9">
        <text>a cytidine in tRNA + acetyl-CoA + ATP + H2O = an N(4)-acetylcytidine in tRNA + ADP + phosphate + CoA + H(+)</text>
        <dbReference type="Rhea" id="RHEA:53876"/>
        <dbReference type="Rhea" id="RHEA-COMP:13670"/>
        <dbReference type="Rhea" id="RHEA-COMP:13671"/>
        <dbReference type="ChEBI" id="CHEBI:15377"/>
        <dbReference type="ChEBI" id="CHEBI:15378"/>
        <dbReference type="ChEBI" id="CHEBI:30616"/>
        <dbReference type="ChEBI" id="CHEBI:43474"/>
        <dbReference type="ChEBI" id="CHEBI:57287"/>
        <dbReference type="ChEBI" id="CHEBI:57288"/>
        <dbReference type="ChEBI" id="CHEBI:74900"/>
        <dbReference type="ChEBI" id="CHEBI:82748"/>
        <dbReference type="ChEBI" id="CHEBI:456216"/>
    </reaction>
</comment>
<evidence type="ECO:0000256" key="5">
    <source>
        <dbReference type="ARBA" id="ARBA00022741"/>
    </source>
</evidence>
<feature type="domain" description="TmcA/NAT10 N-terminal" evidence="12">
    <location>
        <begin position="9"/>
        <end position="201"/>
    </location>
</feature>
<dbReference type="Pfam" id="PF13725">
    <property type="entry name" value="tRNA_bind_2"/>
    <property type="match status" value="1"/>
</dbReference>
<dbReference type="AlphaFoldDB" id="A0A9N8VV77"/>
<dbReference type="GO" id="GO:0005524">
    <property type="term" value="F:ATP binding"/>
    <property type="evidence" value="ECO:0007669"/>
    <property type="project" value="UniProtKB-UniRule"/>
</dbReference>
<evidence type="ECO:0000256" key="8">
    <source>
        <dbReference type="ARBA" id="ARBA00023315"/>
    </source>
</evidence>
<evidence type="ECO:0000313" key="15">
    <source>
        <dbReference type="EMBL" id="CAG8463602.1"/>
    </source>
</evidence>
<dbReference type="PANTHER" id="PTHR10925">
    <property type="entry name" value="N-ACETYLTRANSFERASE 10"/>
    <property type="match status" value="1"/>
</dbReference>
<comment type="subunit">
    <text evidence="9">Interacts with TAN1.</text>
</comment>
<feature type="binding site" evidence="9">
    <location>
        <begin position="286"/>
        <end position="295"/>
    </location>
    <ligand>
        <name>ATP</name>
        <dbReference type="ChEBI" id="CHEBI:30616"/>
    </ligand>
</feature>